<gene>
    <name evidence="2" type="ORF">B0T26DRAFT_383481</name>
</gene>
<dbReference type="Proteomes" id="UP001172101">
    <property type="component" value="Unassembled WGS sequence"/>
</dbReference>
<dbReference type="EMBL" id="JAUIRO010000005">
    <property type="protein sequence ID" value="KAK0714020.1"/>
    <property type="molecule type" value="Genomic_DNA"/>
</dbReference>
<protein>
    <submittedName>
        <fullName evidence="2">Uncharacterized protein</fullName>
    </submittedName>
</protein>
<proteinExistence type="predicted"/>
<organism evidence="2 3">
    <name type="scientific">Lasiosphaeria miniovina</name>
    <dbReference type="NCBI Taxonomy" id="1954250"/>
    <lineage>
        <taxon>Eukaryota</taxon>
        <taxon>Fungi</taxon>
        <taxon>Dikarya</taxon>
        <taxon>Ascomycota</taxon>
        <taxon>Pezizomycotina</taxon>
        <taxon>Sordariomycetes</taxon>
        <taxon>Sordariomycetidae</taxon>
        <taxon>Sordariales</taxon>
        <taxon>Lasiosphaeriaceae</taxon>
        <taxon>Lasiosphaeria</taxon>
    </lineage>
</organism>
<evidence type="ECO:0000313" key="3">
    <source>
        <dbReference type="Proteomes" id="UP001172101"/>
    </source>
</evidence>
<dbReference type="RefSeq" id="XP_060295342.1">
    <property type="nucleotide sequence ID" value="XM_060434710.1"/>
</dbReference>
<comment type="caution">
    <text evidence="2">The sequence shown here is derived from an EMBL/GenBank/DDBJ whole genome shotgun (WGS) entry which is preliminary data.</text>
</comment>
<keyword evidence="1" id="KW-0472">Membrane</keyword>
<keyword evidence="3" id="KW-1185">Reference proteome</keyword>
<evidence type="ECO:0000256" key="1">
    <source>
        <dbReference type="SAM" id="Phobius"/>
    </source>
</evidence>
<reference evidence="2" key="1">
    <citation type="submission" date="2023-06" db="EMBL/GenBank/DDBJ databases">
        <title>Genome-scale phylogeny and comparative genomics of the fungal order Sordariales.</title>
        <authorList>
            <consortium name="Lawrence Berkeley National Laboratory"/>
            <person name="Hensen N."/>
            <person name="Bonometti L."/>
            <person name="Westerberg I."/>
            <person name="Brannstrom I.O."/>
            <person name="Guillou S."/>
            <person name="Cros-Aarteil S."/>
            <person name="Calhoun S."/>
            <person name="Haridas S."/>
            <person name="Kuo A."/>
            <person name="Mondo S."/>
            <person name="Pangilinan J."/>
            <person name="Riley R."/>
            <person name="LaButti K."/>
            <person name="Andreopoulos B."/>
            <person name="Lipzen A."/>
            <person name="Chen C."/>
            <person name="Yanf M."/>
            <person name="Daum C."/>
            <person name="Ng V."/>
            <person name="Clum A."/>
            <person name="Steindorff A."/>
            <person name="Ohm R."/>
            <person name="Martin F."/>
            <person name="Silar P."/>
            <person name="Natvig D."/>
            <person name="Lalanne C."/>
            <person name="Gautier V."/>
            <person name="Ament-velasquez S.L."/>
            <person name="Kruys A."/>
            <person name="Hutchinson M.I."/>
            <person name="Powell A.J."/>
            <person name="Barry K."/>
            <person name="Miller A.N."/>
            <person name="Grigoriev I.V."/>
            <person name="Debuchy R."/>
            <person name="Gladieux P."/>
            <person name="Thoren M.H."/>
            <person name="Johannesson H."/>
        </authorList>
    </citation>
    <scope>NUCLEOTIDE SEQUENCE</scope>
    <source>
        <strain evidence="2">SMH2392-1A</strain>
    </source>
</reference>
<dbReference type="AlphaFoldDB" id="A0AA40DSM5"/>
<sequence length="115" mass="12689">MWVGWLARTGFVYYYYTATTVPAVPGIYPRRILGIYPRRNARRADRLWLGVGRQTPSHISFEGTSCVVGWGTGALGYGIIIIIIIIHAHTTLQATDSISVWLTRCGEHGVGGLGR</sequence>
<keyword evidence="1" id="KW-1133">Transmembrane helix</keyword>
<feature type="transmembrane region" description="Helical" evidence="1">
    <location>
        <begin position="67"/>
        <end position="88"/>
    </location>
</feature>
<accession>A0AA40DSM5</accession>
<feature type="transmembrane region" description="Helical" evidence="1">
    <location>
        <begin position="12"/>
        <end position="33"/>
    </location>
</feature>
<dbReference type="GeneID" id="85317980"/>
<evidence type="ECO:0000313" key="2">
    <source>
        <dbReference type="EMBL" id="KAK0714020.1"/>
    </source>
</evidence>
<keyword evidence="1" id="KW-0812">Transmembrane</keyword>
<name>A0AA40DSM5_9PEZI</name>